<name>J9FU08_9ZZZZ</name>
<evidence type="ECO:0000313" key="1">
    <source>
        <dbReference type="EMBL" id="EJW98003.1"/>
    </source>
</evidence>
<proteinExistence type="predicted"/>
<gene>
    <name evidence="1" type="ORF">EVA_13891</name>
</gene>
<accession>J9FU08</accession>
<dbReference type="AlphaFoldDB" id="J9FU08"/>
<sequence length="34" mass="3571">MQGSDTSVELPQALTRLKFSTPVSFASCGVVSRA</sequence>
<protein>
    <submittedName>
        <fullName evidence="1">Uncharacterized protein</fullName>
    </submittedName>
</protein>
<dbReference type="EMBL" id="AMCI01004478">
    <property type="protein sequence ID" value="EJW98003.1"/>
    <property type="molecule type" value="Genomic_DNA"/>
</dbReference>
<comment type="caution">
    <text evidence="1">The sequence shown here is derived from an EMBL/GenBank/DDBJ whole genome shotgun (WGS) entry which is preliminary data.</text>
</comment>
<organism evidence="1">
    <name type="scientific">gut metagenome</name>
    <dbReference type="NCBI Taxonomy" id="749906"/>
    <lineage>
        <taxon>unclassified sequences</taxon>
        <taxon>metagenomes</taxon>
        <taxon>organismal metagenomes</taxon>
    </lineage>
</organism>
<reference evidence="1" key="1">
    <citation type="journal article" date="2012" name="PLoS ONE">
        <title>Gene sets for utilization of primary and secondary nutrition supplies in the distal gut of endangered iberian lynx.</title>
        <authorList>
            <person name="Alcaide M."/>
            <person name="Messina E."/>
            <person name="Richter M."/>
            <person name="Bargiela R."/>
            <person name="Peplies J."/>
            <person name="Huws S.A."/>
            <person name="Newbold C.J."/>
            <person name="Golyshin P.N."/>
            <person name="Simon M.A."/>
            <person name="Lopez G."/>
            <person name="Yakimov M.M."/>
            <person name="Ferrer M."/>
        </authorList>
    </citation>
    <scope>NUCLEOTIDE SEQUENCE</scope>
</reference>